<dbReference type="AlphaFoldDB" id="A0A9W8DKT2"/>
<name>A0A9W8DKT2_9FUNG</name>
<dbReference type="EMBL" id="JANBPT010001824">
    <property type="protein sequence ID" value="KAJ1904970.1"/>
    <property type="molecule type" value="Genomic_DNA"/>
</dbReference>
<evidence type="ECO:0000256" key="3">
    <source>
        <dbReference type="SAM" id="MobiDB-lite"/>
    </source>
</evidence>
<gene>
    <name evidence="4" type="ORF">IWQ60_012364</name>
</gene>
<evidence type="ECO:0000313" key="5">
    <source>
        <dbReference type="Proteomes" id="UP001150569"/>
    </source>
</evidence>
<dbReference type="GO" id="GO:0035861">
    <property type="term" value="C:site of double-strand break"/>
    <property type="evidence" value="ECO:0007669"/>
    <property type="project" value="TreeGrafter"/>
</dbReference>
<comment type="caution">
    <text evidence="4">The sequence shown here is derived from an EMBL/GenBank/DDBJ whole genome shotgun (WGS) entry which is preliminary data.</text>
</comment>
<dbReference type="GO" id="GO:0005634">
    <property type="term" value="C:nucleus"/>
    <property type="evidence" value="ECO:0007669"/>
    <property type="project" value="TreeGrafter"/>
</dbReference>
<organism evidence="4 5">
    <name type="scientific">Tieghemiomyces parasiticus</name>
    <dbReference type="NCBI Taxonomy" id="78921"/>
    <lineage>
        <taxon>Eukaryota</taxon>
        <taxon>Fungi</taxon>
        <taxon>Fungi incertae sedis</taxon>
        <taxon>Zoopagomycota</taxon>
        <taxon>Kickxellomycotina</taxon>
        <taxon>Dimargaritomycetes</taxon>
        <taxon>Dimargaritales</taxon>
        <taxon>Dimargaritaceae</taxon>
        <taxon>Tieghemiomyces</taxon>
    </lineage>
</organism>
<accession>A0A9W8DKT2</accession>
<feature type="region of interest" description="Disordered" evidence="3">
    <location>
        <begin position="36"/>
        <end position="62"/>
    </location>
</feature>
<protein>
    <submittedName>
        <fullName evidence="4">Uncharacterized protein</fullName>
    </submittedName>
</protein>
<feature type="non-terminal residue" evidence="4">
    <location>
        <position position="1"/>
    </location>
</feature>
<keyword evidence="2" id="KW-0677">Repeat</keyword>
<keyword evidence="1" id="KW-0853">WD repeat</keyword>
<keyword evidence="5" id="KW-1185">Reference proteome</keyword>
<evidence type="ECO:0000313" key="4">
    <source>
        <dbReference type="EMBL" id="KAJ1904970.1"/>
    </source>
</evidence>
<proteinExistence type="predicted"/>
<sequence length="62" mass="7292">HIMKNIVKNTTFDEDPREALLKYAKEAEENPYWIAPAYQQNQPKPVFSEETDEPEAKRSKRA</sequence>
<dbReference type="PANTHER" id="PTHR16017">
    <property type="entry name" value="GASTRULATION DEFECTIVE PROTEIN 1-RELATED"/>
    <property type="match status" value="1"/>
</dbReference>
<dbReference type="PANTHER" id="PTHR16017:SF0">
    <property type="entry name" value="WD REPEAT-CONTAINING PROTEIN 70"/>
    <property type="match status" value="1"/>
</dbReference>
<reference evidence="4" key="1">
    <citation type="submission" date="2022-07" db="EMBL/GenBank/DDBJ databases">
        <title>Phylogenomic reconstructions and comparative analyses of Kickxellomycotina fungi.</title>
        <authorList>
            <person name="Reynolds N.K."/>
            <person name="Stajich J.E."/>
            <person name="Barry K."/>
            <person name="Grigoriev I.V."/>
            <person name="Crous P."/>
            <person name="Smith M.E."/>
        </authorList>
    </citation>
    <scope>NUCLEOTIDE SEQUENCE</scope>
    <source>
        <strain evidence="4">RSA 861</strain>
    </source>
</reference>
<evidence type="ECO:0000256" key="1">
    <source>
        <dbReference type="ARBA" id="ARBA00022574"/>
    </source>
</evidence>
<dbReference type="InterPro" id="IPR051858">
    <property type="entry name" value="WD_repeat_GAD-1"/>
</dbReference>
<dbReference type="Proteomes" id="UP001150569">
    <property type="component" value="Unassembled WGS sequence"/>
</dbReference>
<dbReference type="OrthoDB" id="10264376at2759"/>
<evidence type="ECO:0000256" key="2">
    <source>
        <dbReference type="ARBA" id="ARBA00022737"/>
    </source>
</evidence>